<protein>
    <submittedName>
        <fullName evidence="2">Plasmodium vivax Vir protein, putative</fullName>
    </submittedName>
</protein>
<sequence length="68" mass="8008">MMGISLISLFLYKVTPLVFWLHRKIKRKKGMCVNPEHEDHQFLQSFKTINKNSDNGPYNISYNSAKYS</sequence>
<dbReference type="AlphaFoldDB" id="A0A1C3KJ49"/>
<feature type="chain" id="PRO_5008677803" evidence="1">
    <location>
        <begin position="17"/>
        <end position="68"/>
    </location>
</feature>
<reference evidence="2 3" key="1">
    <citation type="submission" date="2016-06" db="EMBL/GenBank/DDBJ databases">
        <authorList>
            <consortium name="Pathogen Informatics"/>
        </authorList>
    </citation>
    <scope>NUCLEOTIDE SEQUENCE [LARGE SCALE GENOMIC DNA]</scope>
</reference>
<proteinExistence type="predicted"/>
<dbReference type="VEuPathDB" id="PlasmoDB:POWCR01_000162900"/>
<evidence type="ECO:0000256" key="1">
    <source>
        <dbReference type="SAM" id="SignalP"/>
    </source>
</evidence>
<keyword evidence="1" id="KW-0732">Signal</keyword>
<accession>A0A1C3KJ49</accession>
<dbReference type="EMBL" id="FLRJ01000549">
    <property type="protein sequence ID" value="SBT73910.1"/>
    <property type="molecule type" value="Genomic_DNA"/>
</dbReference>
<evidence type="ECO:0000313" key="3">
    <source>
        <dbReference type="Proteomes" id="UP000243200"/>
    </source>
</evidence>
<organism evidence="2 3">
    <name type="scientific">Plasmodium ovale</name>
    <name type="common">malaria parasite P. ovale</name>
    <dbReference type="NCBI Taxonomy" id="36330"/>
    <lineage>
        <taxon>Eukaryota</taxon>
        <taxon>Sar</taxon>
        <taxon>Alveolata</taxon>
        <taxon>Apicomplexa</taxon>
        <taxon>Aconoidasida</taxon>
        <taxon>Haemosporida</taxon>
        <taxon>Plasmodiidae</taxon>
        <taxon>Plasmodium</taxon>
        <taxon>Plasmodium (Plasmodium)</taxon>
    </lineage>
</organism>
<dbReference type="InterPro" id="IPR008780">
    <property type="entry name" value="Plasmodium_Vir"/>
</dbReference>
<name>A0A1C3KJ49_PLAOA</name>
<dbReference type="Proteomes" id="UP000243200">
    <property type="component" value="Unassembled WGS sequence"/>
</dbReference>
<gene>
    <name evidence="2" type="primary">PowCR01_000162900</name>
    <name evidence="2" type="ORF">POWCR01_000162900</name>
</gene>
<evidence type="ECO:0000313" key="2">
    <source>
        <dbReference type="EMBL" id="SBT73910.1"/>
    </source>
</evidence>
<dbReference type="Pfam" id="PF05795">
    <property type="entry name" value="Plasmodium_Vir"/>
    <property type="match status" value="1"/>
</dbReference>
<feature type="signal peptide" evidence="1">
    <location>
        <begin position="1"/>
        <end position="16"/>
    </location>
</feature>